<evidence type="ECO:0000256" key="35">
    <source>
        <dbReference type="ARBA" id="ARBA00023242"/>
    </source>
</evidence>
<evidence type="ECO:0000256" key="29">
    <source>
        <dbReference type="ARBA" id="ARBA00023108"/>
    </source>
</evidence>
<evidence type="ECO:0000256" key="39">
    <source>
        <dbReference type="ARBA" id="ARBA00047775"/>
    </source>
</evidence>
<evidence type="ECO:0000256" key="21">
    <source>
        <dbReference type="ARBA" id="ARBA00022842"/>
    </source>
</evidence>
<evidence type="ECO:0000256" key="1">
    <source>
        <dbReference type="ARBA" id="ARBA00001946"/>
    </source>
</evidence>
<dbReference type="GO" id="GO:0047322">
    <property type="term" value="F:[hydroxymethylglutaryl-CoA reductase (NADPH)] kinase activity"/>
    <property type="evidence" value="ECO:0007669"/>
    <property type="project" value="UniProtKB-EC"/>
</dbReference>
<name>A0AA40I982_CNENI</name>
<evidence type="ECO:0000256" key="10">
    <source>
        <dbReference type="ARBA" id="ARBA00022527"/>
    </source>
</evidence>
<dbReference type="InterPro" id="IPR008271">
    <property type="entry name" value="Ser/Thr_kinase_AS"/>
</dbReference>
<evidence type="ECO:0000256" key="41">
    <source>
        <dbReference type="ARBA" id="ARBA00048291"/>
    </source>
</evidence>
<keyword evidence="21" id="KW-0460">Magnesium</keyword>
<evidence type="ECO:0000256" key="19">
    <source>
        <dbReference type="ARBA" id="ARBA00022832"/>
    </source>
</evidence>
<keyword evidence="20" id="KW-0067">ATP-binding</keyword>
<dbReference type="Pfam" id="PF00069">
    <property type="entry name" value="Pkinase"/>
    <property type="match status" value="1"/>
</dbReference>
<dbReference type="GO" id="GO:0046872">
    <property type="term" value="F:metal ion binding"/>
    <property type="evidence" value="ECO:0007669"/>
    <property type="project" value="UniProtKB-KW"/>
</dbReference>
<dbReference type="FunFam" id="3.30.310.80:FF:000003">
    <property type="entry name" value="Non-specific serine/threonine protein kinase"/>
    <property type="match status" value="1"/>
</dbReference>
<evidence type="ECO:0000256" key="27">
    <source>
        <dbReference type="ARBA" id="ARBA00023015"/>
    </source>
</evidence>
<keyword evidence="34" id="KW-0753">Steroid metabolism</keyword>
<keyword evidence="35" id="KW-0539">Nucleus</keyword>
<keyword evidence="19" id="KW-0276">Fatty acid metabolism</keyword>
<keyword evidence="11" id="KW-0153">Cholesterol metabolism</keyword>
<gene>
    <name evidence="49" type="ORF">QTO34_014059</name>
</gene>
<dbReference type="GO" id="GO:0005524">
    <property type="term" value="F:ATP binding"/>
    <property type="evidence" value="ECO:0007669"/>
    <property type="project" value="UniProtKB-KW"/>
</dbReference>
<dbReference type="PROSITE" id="PS50011">
    <property type="entry name" value="PROTEIN_KINASE_DOM"/>
    <property type="match status" value="1"/>
</dbReference>
<dbReference type="GO" id="GO:0006914">
    <property type="term" value="P:autophagy"/>
    <property type="evidence" value="ECO:0007669"/>
    <property type="project" value="UniProtKB-KW"/>
</dbReference>
<reference evidence="49" key="1">
    <citation type="submission" date="2023-06" db="EMBL/GenBank/DDBJ databases">
        <title>Reference genome for the Northern bat (Eptesicus nilssonii), a most northern bat species.</title>
        <authorList>
            <person name="Laine V.N."/>
            <person name="Pulliainen A.T."/>
            <person name="Lilley T.M."/>
        </authorList>
    </citation>
    <scope>NUCLEOTIDE SEQUENCE</scope>
    <source>
        <strain evidence="49">BLF_Eptnil</strain>
        <tissue evidence="49">Kidney</tissue>
    </source>
</reference>
<evidence type="ECO:0000256" key="3">
    <source>
        <dbReference type="ARBA" id="ARBA00004496"/>
    </source>
</evidence>
<comment type="similarity">
    <text evidence="4">Belongs to the protein kinase superfamily. CAMK Ser/Thr protein kinase family. SNF1 subfamily.</text>
</comment>
<comment type="subcellular location">
    <subcellularLocation>
        <location evidence="3">Cytoplasm</location>
    </subcellularLocation>
    <subcellularLocation>
        <location evidence="2">Nucleus</location>
    </subcellularLocation>
</comment>
<keyword evidence="27" id="KW-0805">Transcription regulation</keyword>
<feature type="region of interest" description="Disordered" evidence="47">
    <location>
        <begin position="318"/>
        <end position="349"/>
    </location>
</feature>
<evidence type="ECO:0000256" key="5">
    <source>
        <dbReference type="ARBA" id="ARBA00012403"/>
    </source>
</evidence>
<dbReference type="EC" id="2.7.11.1" evidence="7"/>
<comment type="catalytic activity">
    <reaction evidence="42">
        <text>L-seryl-[acetyl-CoA carboxylase] + ATP = O-phospho-L-seryl-[acetyl-CoA carboxylase] + ADP + H(+)</text>
        <dbReference type="Rhea" id="RHEA:20333"/>
        <dbReference type="Rhea" id="RHEA-COMP:13722"/>
        <dbReference type="Rhea" id="RHEA-COMP:13723"/>
        <dbReference type="ChEBI" id="CHEBI:15378"/>
        <dbReference type="ChEBI" id="CHEBI:29999"/>
        <dbReference type="ChEBI" id="CHEBI:30616"/>
        <dbReference type="ChEBI" id="CHEBI:83421"/>
        <dbReference type="ChEBI" id="CHEBI:456216"/>
    </reaction>
</comment>
<dbReference type="FunFam" id="3.30.200.20:FF:000430">
    <property type="entry name" value="Non-specific serine/threonine protein kinase"/>
    <property type="match status" value="1"/>
</dbReference>
<comment type="catalytic activity">
    <reaction evidence="40">
        <text>L-threonyl-[protein] + ATP = O-phospho-L-threonyl-[protein] + ADP + H(+)</text>
        <dbReference type="Rhea" id="RHEA:46608"/>
        <dbReference type="Rhea" id="RHEA-COMP:11060"/>
        <dbReference type="Rhea" id="RHEA-COMP:11605"/>
        <dbReference type="ChEBI" id="CHEBI:15378"/>
        <dbReference type="ChEBI" id="CHEBI:30013"/>
        <dbReference type="ChEBI" id="CHEBI:30616"/>
        <dbReference type="ChEBI" id="CHEBI:61977"/>
        <dbReference type="ChEBI" id="CHEBI:456216"/>
        <dbReference type="EC" id="2.7.11.1"/>
    </reaction>
</comment>
<evidence type="ECO:0000256" key="23">
    <source>
        <dbReference type="ARBA" id="ARBA00022853"/>
    </source>
</evidence>
<evidence type="ECO:0000256" key="12">
    <source>
        <dbReference type="ARBA" id="ARBA00022553"/>
    </source>
</evidence>
<keyword evidence="10" id="KW-0723">Serine/threonine-protein kinase</keyword>
<keyword evidence="9" id="KW-0444">Lipid biosynthesis</keyword>
<dbReference type="SUPFAM" id="SSF103243">
    <property type="entry name" value="KA1-like"/>
    <property type="match status" value="1"/>
</dbReference>
<evidence type="ECO:0000256" key="45">
    <source>
        <dbReference type="ARBA" id="ARBA00049758"/>
    </source>
</evidence>
<dbReference type="GO" id="GO:0048511">
    <property type="term" value="P:rhythmic process"/>
    <property type="evidence" value="ECO:0007669"/>
    <property type="project" value="UniProtKB-KW"/>
</dbReference>
<dbReference type="AlphaFoldDB" id="A0AA40I982"/>
<evidence type="ECO:0000256" key="13">
    <source>
        <dbReference type="ARBA" id="ARBA00022679"/>
    </source>
</evidence>
<evidence type="ECO:0000313" key="50">
    <source>
        <dbReference type="Proteomes" id="UP001177744"/>
    </source>
</evidence>
<keyword evidence="26" id="KW-0756">Sterol biosynthesis</keyword>
<keyword evidence="12" id="KW-0597">Phosphoprotein</keyword>
<dbReference type="GO" id="GO:0005737">
    <property type="term" value="C:cytoplasm"/>
    <property type="evidence" value="ECO:0007669"/>
    <property type="project" value="UniProtKB-SubCell"/>
</dbReference>
<dbReference type="GO" id="GO:0006695">
    <property type="term" value="P:cholesterol biosynthetic process"/>
    <property type="evidence" value="ECO:0007669"/>
    <property type="project" value="UniProtKB-KW"/>
</dbReference>
<evidence type="ECO:0000256" key="25">
    <source>
        <dbReference type="ARBA" id="ARBA00023006"/>
    </source>
</evidence>
<keyword evidence="31" id="KW-0804">Transcription</keyword>
<evidence type="ECO:0000256" key="37">
    <source>
        <dbReference type="ARBA" id="ARBA00032270"/>
    </source>
</evidence>
<comment type="catalytic activity">
    <reaction evidence="41">
        <text>L-seryl-[tau protein] + ATP = O-phospho-L-seryl-[tau protein] + ADP + H(+)</text>
        <dbReference type="Rhea" id="RHEA:12801"/>
        <dbReference type="Rhea" id="RHEA-COMP:13701"/>
        <dbReference type="Rhea" id="RHEA-COMP:13702"/>
        <dbReference type="ChEBI" id="CHEBI:15378"/>
        <dbReference type="ChEBI" id="CHEBI:29999"/>
        <dbReference type="ChEBI" id="CHEBI:30616"/>
        <dbReference type="ChEBI" id="CHEBI:83421"/>
        <dbReference type="ChEBI" id="CHEBI:456216"/>
        <dbReference type="EC" id="2.7.11.26"/>
    </reaction>
</comment>
<dbReference type="GO" id="GO:0006325">
    <property type="term" value="P:chromatin organization"/>
    <property type="evidence" value="ECO:0007669"/>
    <property type="project" value="UniProtKB-KW"/>
</dbReference>
<evidence type="ECO:0000256" key="43">
    <source>
        <dbReference type="ARBA" id="ARBA00048679"/>
    </source>
</evidence>
<evidence type="ECO:0000256" key="24">
    <source>
        <dbReference type="ARBA" id="ARBA00022955"/>
    </source>
</evidence>
<proteinExistence type="inferred from homology"/>
<feature type="domain" description="Protein kinase" evidence="48">
    <location>
        <begin position="1"/>
        <end position="242"/>
    </location>
</feature>
<dbReference type="GO" id="GO:0050321">
    <property type="term" value="F:tau-protein kinase activity"/>
    <property type="evidence" value="ECO:0007669"/>
    <property type="project" value="UniProtKB-EC"/>
</dbReference>
<evidence type="ECO:0000256" key="20">
    <source>
        <dbReference type="ARBA" id="ARBA00022840"/>
    </source>
</evidence>
<keyword evidence="22" id="KW-0832">Ubl conjugation</keyword>
<organism evidence="49 50">
    <name type="scientific">Cnephaeus nilssonii</name>
    <name type="common">Northern bat</name>
    <name type="synonym">Eptesicus nilssonii</name>
    <dbReference type="NCBI Taxonomy" id="3371016"/>
    <lineage>
        <taxon>Eukaryota</taxon>
        <taxon>Metazoa</taxon>
        <taxon>Chordata</taxon>
        <taxon>Craniata</taxon>
        <taxon>Vertebrata</taxon>
        <taxon>Euteleostomi</taxon>
        <taxon>Mammalia</taxon>
        <taxon>Eutheria</taxon>
        <taxon>Laurasiatheria</taxon>
        <taxon>Chiroptera</taxon>
        <taxon>Yangochiroptera</taxon>
        <taxon>Vespertilionidae</taxon>
        <taxon>Cnephaeus</taxon>
    </lineage>
</organism>
<dbReference type="PROSITE" id="PS00108">
    <property type="entry name" value="PROTEIN_KINASE_ST"/>
    <property type="match status" value="1"/>
</dbReference>
<evidence type="ECO:0000256" key="30">
    <source>
        <dbReference type="ARBA" id="ARBA00023160"/>
    </source>
</evidence>
<keyword evidence="15" id="KW-0479">Metal-binding</keyword>
<dbReference type="InterPro" id="IPR028375">
    <property type="entry name" value="KA1/Ssp2_C"/>
</dbReference>
<evidence type="ECO:0000256" key="18">
    <source>
        <dbReference type="ARBA" id="ARBA00022778"/>
    </source>
</evidence>
<dbReference type="EC" id="2.7.11.26" evidence="6"/>
<dbReference type="FunFam" id="1.10.510.10:FF:000079">
    <property type="entry name" value="Non-specific serine/threonine protein kinase"/>
    <property type="match status" value="1"/>
</dbReference>
<keyword evidence="50" id="KW-1185">Reference proteome</keyword>
<comment type="catalytic activity">
    <reaction evidence="44">
        <text>L-threonyl-[tau protein] + ATP = O-phospho-L-threonyl-[tau protein] + ADP + H(+)</text>
        <dbReference type="Rhea" id="RHEA:53904"/>
        <dbReference type="Rhea" id="RHEA-COMP:13703"/>
        <dbReference type="Rhea" id="RHEA-COMP:13704"/>
        <dbReference type="ChEBI" id="CHEBI:15378"/>
        <dbReference type="ChEBI" id="CHEBI:30013"/>
        <dbReference type="ChEBI" id="CHEBI:30616"/>
        <dbReference type="ChEBI" id="CHEBI:61977"/>
        <dbReference type="ChEBI" id="CHEBI:456216"/>
        <dbReference type="EC" id="2.7.11.26"/>
    </reaction>
</comment>
<evidence type="ECO:0000256" key="22">
    <source>
        <dbReference type="ARBA" id="ARBA00022843"/>
    </source>
</evidence>
<keyword evidence="32" id="KW-1207">Sterol metabolism</keyword>
<dbReference type="Proteomes" id="UP001177744">
    <property type="component" value="Unassembled WGS sequence"/>
</dbReference>
<dbReference type="Gene3D" id="3.30.200.20">
    <property type="entry name" value="Phosphorylase Kinase, domain 1"/>
    <property type="match status" value="1"/>
</dbReference>
<evidence type="ECO:0000256" key="36">
    <source>
        <dbReference type="ARBA" id="ARBA00025878"/>
    </source>
</evidence>
<evidence type="ECO:0000256" key="17">
    <source>
        <dbReference type="ARBA" id="ARBA00022777"/>
    </source>
</evidence>
<keyword evidence="18" id="KW-0152">Cholesterol biosynthesis</keyword>
<evidence type="ECO:0000256" key="6">
    <source>
        <dbReference type="ARBA" id="ARBA00012407"/>
    </source>
</evidence>
<dbReference type="CDD" id="cd14079">
    <property type="entry name" value="STKc_AMPK_alpha"/>
    <property type="match status" value="1"/>
</dbReference>
<evidence type="ECO:0000256" key="8">
    <source>
        <dbReference type="ARBA" id="ARBA00022490"/>
    </source>
</evidence>
<evidence type="ECO:0000256" key="38">
    <source>
        <dbReference type="ARBA" id="ARBA00032865"/>
    </source>
</evidence>
<dbReference type="SMART" id="SM00220">
    <property type="entry name" value="S_TKc"/>
    <property type="match status" value="1"/>
</dbReference>
<dbReference type="GO" id="GO:0035556">
    <property type="term" value="P:intracellular signal transduction"/>
    <property type="evidence" value="ECO:0007669"/>
    <property type="project" value="TreeGrafter"/>
</dbReference>
<evidence type="ECO:0000256" key="34">
    <source>
        <dbReference type="ARBA" id="ARBA00023221"/>
    </source>
</evidence>
<dbReference type="EC" id="2.7.11.31" evidence="5"/>
<comment type="subunit">
    <text evidence="36">AMPK is a heterotrimer of an alpha catalytic subunit (PRKAA1 or PRKAA2), a beta (PRKAB1 or PRKAB2) and a gamma non-catalytic subunits (PRKAG1, PRKAG2 or PRKAG3). Interacts with FNIP1 and FNIP2.</text>
</comment>
<sequence>MVSPTVGKHELTGHKVAVKILNRQKIRSLDVVGKIRREIQNLKLFRHPHIIKLYQVISTPSDIFMVMEYVSGGELFDYICKNGRLDEKESRRLFQQILSGVDYCHRHMVVHRDLKPENVLLDAHMNAKIADFGLSNMMSDGEFLRTSCGSPNYAAPEVISGRLYAGPEVDIWSSGVILYALLCGTLPFDDDHVPTLFKKICDGIFYTPQYLNPSVISLLKHMLQVDPMKRATIKDIREHEWFKQDLPKYLFPEDPSYSSTMIDDEALKEVVNPYYLRVRRKNPVTSTYSKMSLQLYQVDSRTYLLDFRSIDDEITEAKSGTATPQRSGSVSNYRSCQRSDSDAEAPGKCAEASLTSSVTSLDSSPVDLTPRPGSHTIEFFEMCANLIKILAQ</sequence>
<keyword evidence="23" id="KW-0156">Chromatin regulator</keyword>
<evidence type="ECO:0000256" key="11">
    <source>
        <dbReference type="ARBA" id="ARBA00022548"/>
    </source>
</evidence>
<keyword evidence="29" id="KW-0090">Biological rhythms</keyword>
<keyword evidence="33" id="KW-0325">Glycoprotein</keyword>
<feature type="compositionally biased region" description="Polar residues" evidence="47">
    <location>
        <begin position="318"/>
        <end position="338"/>
    </location>
</feature>
<keyword evidence="25" id="KW-0072">Autophagy</keyword>
<keyword evidence="16" id="KW-0547">Nucleotide-binding</keyword>
<dbReference type="GO" id="GO:0016055">
    <property type="term" value="P:Wnt signaling pathway"/>
    <property type="evidence" value="ECO:0007669"/>
    <property type="project" value="UniProtKB-KW"/>
</dbReference>
<evidence type="ECO:0000256" key="15">
    <source>
        <dbReference type="ARBA" id="ARBA00022723"/>
    </source>
</evidence>
<evidence type="ECO:0000256" key="42">
    <source>
        <dbReference type="ARBA" id="ARBA00048417"/>
    </source>
</evidence>
<evidence type="ECO:0000256" key="46">
    <source>
        <dbReference type="ARBA" id="ARBA00049783"/>
    </source>
</evidence>
<evidence type="ECO:0000256" key="14">
    <source>
        <dbReference type="ARBA" id="ARBA00022687"/>
    </source>
</evidence>
<evidence type="ECO:0000256" key="31">
    <source>
        <dbReference type="ARBA" id="ARBA00023163"/>
    </source>
</evidence>
<evidence type="ECO:0000256" key="28">
    <source>
        <dbReference type="ARBA" id="ARBA00023098"/>
    </source>
</evidence>
<evidence type="ECO:0000256" key="4">
    <source>
        <dbReference type="ARBA" id="ARBA00006234"/>
    </source>
</evidence>
<evidence type="ECO:0000256" key="16">
    <source>
        <dbReference type="ARBA" id="ARBA00022741"/>
    </source>
</evidence>
<evidence type="ECO:0000256" key="40">
    <source>
        <dbReference type="ARBA" id="ARBA00047899"/>
    </source>
</evidence>
<keyword evidence="30" id="KW-0275">Fatty acid biosynthesis</keyword>
<evidence type="ECO:0000256" key="47">
    <source>
        <dbReference type="SAM" id="MobiDB-lite"/>
    </source>
</evidence>
<comment type="catalytic activity">
    <reaction evidence="39">
        <text>L-seryl-[3-hydroxy-3-methylglutaryl-coenzyme A reductase] + ATP = O-phospho-L-seryl-[3-hydroxy-3-methylglutaryl-coenzyme A reductase] + ADP + H(+)</text>
        <dbReference type="Rhea" id="RHEA:23172"/>
        <dbReference type="Rhea" id="RHEA-COMP:13692"/>
        <dbReference type="Rhea" id="RHEA-COMP:13693"/>
        <dbReference type="ChEBI" id="CHEBI:15378"/>
        <dbReference type="ChEBI" id="CHEBI:29999"/>
        <dbReference type="ChEBI" id="CHEBI:30616"/>
        <dbReference type="ChEBI" id="CHEBI:83421"/>
        <dbReference type="ChEBI" id="CHEBI:456216"/>
        <dbReference type="EC" id="2.7.11.31"/>
    </reaction>
</comment>
<dbReference type="InterPro" id="IPR011009">
    <property type="entry name" value="Kinase-like_dom_sf"/>
</dbReference>
<evidence type="ECO:0000256" key="2">
    <source>
        <dbReference type="ARBA" id="ARBA00004123"/>
    </source>
</evidence>
<accession>A0AA40I982</accession>
<keyword evidence="8" id="KW-0963">Cytoplasm</keyword>
<dbReference type="GO" id="GO:0006633">
    <property type="term" value="P:fatty acid biosynthetic process"/>
    <property type="evidence" value="ECO:0007669"/>
    <property type="project" value="UniProtKB-KW"/>
</dbReference>
<dbReference type="Gene3D" id="1.10.510.10">
    <property type="entry name" value="Transferase(Phosphotransferase) domain 1"/>
    <property type="match status" value="1"/>
</dbReference>
<keyword evidence="13" id="KW-0808">Transferase</keyword>
<dbReference type="InterPro" id="IPR000719">
    <property type="entry name" value="Prot_kinase_dom"/>
</dbReference>
<keyword evidence="24" id="KW-0752">Steroid biosynthesis</keyword>
<comment type="caution">
    <text evidence="49">The sequence shown here is derived from an EMBL/GenBank/DDBJ whole genome shotgun (WGS) entry which is preliminary data.</text>
</comment>
<keyword evidence="17" id="KW-0418">Kinase</keyword>
<dbReference type="EMBL" id="JAULJE010000003">
    <property type="protein sequence ID" value="KAK1345348.1"/>
    <property type="molecule type" value="Genomic_DNA"/>
</dbReference>
<evidence type="ECO:0000256" key="7">
    <source>
        <dbReference type="ARBA" id="ARBA00012513"/>
    </source>
</evidence>
<keyword evidence="28" id="KW-0443">Lipid metabolism</keyword>
<protein>
    <recommendedName>
        <fullName evidence="45">5'-AMP-activated protein kinase catalytic subunit alpha-1</fullName>
        <ecNumber evidence="7">2.7.11.1</ecNumber>
        <ecNumber evidence="6">2.7.11.26</ecNumber>
        <ecNumber evidence="5">2.7.11.31</ecNumber>
    </recommendedName>
    <alternativeName>
        <fullName evidence="37">Acetyl-CoA carboxylase kinase</fullName>
    </alternativeName>
    <alternativeName>
        <fullName evidence="38">Hydroxymethylglutaryl-CoA reductase kinase</fullName>
    </alternativeName>
    <alternativeName>
        <fullName evidence="46">Tau-protein kinase PRKAA1</fullName>
    </alternativeName>
</protein>
<dbReference type="Gene3D" id="3.30.310.80">
    <property type="entry name" value="Kinase associated domain 1, KA1"/>
    <property type="match status" value="1"/>
</dbReference>
<evidence type="ECO:0000256" key="33">
    <source>
        <dbReference type="ARBA" id="ARBA00023180"/>
    </source>
</evidence>
<evidence type="ECO:0000259" key="48">
    <source>
        <dbReference type="PROSITE" id="PS50011"/>
    </source>
</evidence>
<evidence type="ECO:0000256" key="9">
    <source>
        <dbReference type="ARBA" id="ARBA00022516"/>
    </source>
</evidence>
<evidence type="ECO:0000313" key="49">
    <source>
        <dbReference type="EMBL" id="KAK1345348.1"/>
    </source>
</evidence>
<dbReference type="GO" id="GO:0005634">
    <property type="term" value="C:nucleus"/>
    <property type="evidence" value="ECO:0007669"/>
    <property type="project" value="UniProtKB-SubCell"/>
</dbReference>
<comment type="catalytic activity">
    <reaction evidence="43">
        <text>L-seryl-[protein] + ATP = O-phospho-L-seryl-[protein] + ADP + H(+)</text>
        <dbReference type="Rhea" id="RHEA:17989"/>
        <dbReference type="Rhea" id="RHEA-COMP:9863"/>
        <dbReference type="Rhea" id="RHEA-COMP:11604"/>
        <dbReference type="ChEBI" id="CHEBI:15378"/>
        <dbReference type="ChEBI" id="CHEBI:29999"/>
        <dbReference type="ChEBI" id="CHEBI:30616"/>
        <dbReference type="ChEBI" id="CHEBI:83421"/>
        <dbReference type="ChEBI" id="CHEBI:456216"/>
        <dbReference type="EC" id="2.7.11.1"/>
    </reaction>
</comment>
<evidence type="ECO:0000256" key="32">
    <source>
        <dbReference type="ARBA" id="ARBA00023166"/>
    </source>
</evidence>
<evidence type="ECO:0000256" key="26">
    <source>
        <dbReference type="ARBA" id="ARBA00023011"/>
    </source>
</evidence>
<dbReference type="PANTHER" id="PTHR24346">
    <property type="entry name" value="MAP/MICROTUBULE AFFINITY-REGULATING KINASE"/>
    <property type="match status" value="1"/>
</dbReference>
<evidence type="ECO:0000256" key="44">
    <source>
        <dbReference type="ARBA" id="ARBA00048878"/>
    </source>
</evidence>
<dbReference type="SUPFAM" id="SSF56112">
    <property type="entry name" value="Protein kinase-like (PK-like)"/>
    <property type="match status" value="1"/>
</dbReference>
<keyword evidence="14" id="KW-0879">Wnt signaling pathway</keyword>
<comment type="cofactor">
    <cofactor evidence="1">
        <name>Mg(2+)</name>
        <dbReference type="ChEBI" id="CHEBI:18420"/>
    </cofactor>
</comment>
<dbReference type="PANTHER" id="PTHR24346:SF87">
    <property type="entry name" value="ACETYL-COA CARBOXYLASE KINASE"/>
    <property type="match status" value="1"/>
</dbReference>